<dbReference type="AlphaFoldDB" id="A0A607KFZ3"/>
<comment type="caution">
    <text evidence="2">The sequence shown here is derived from an EMBL/GenBank/DDBJ whole genome shotgun (WGS) entry which is preliminary data.</text>
</comment>
<organism evidence="2">
    <name type="scientific">Salmonella enterica subsp. enterica serovar Javiana</name>
    <dbReference type="NCBI Taxonomy" id="363569"/>
    <lineage>
        <taxon>Bacteria</taxon>
        <taxon>Pseudomonadati</taxon>
        <taxon>Pseudomonadota</taxon>
        <taxon>Gammaproteobacteria</taxon>
        <taxon>Enterobacterales</taxon>
        <taxon>Enterobacteriaceae</taxon>
        <taxon>Salmonella</taxon>
    </lineage>
</organism>
<evidence type="ECO:0000256" key="1">
    <source>
        <dbReference type="SAM" id="SignalP"/>
    </source>
</evidence>
<proteinExistence type="predicted"/>
<name>A0A607KFZ3_SALET</name>
<sequence length="175" mass="18438">MRLNKAGGGHGVAFCGLSLLATLLTVPSAQAVTLSDSITITLEATFTAPPCEIDVPPVVHLGSIHYGEKRYRPFALKVNCATASKAEIYAQTTGTLVTGTTDTMVMSGSDTLANFWLEENGTRIKLNGETNTTDSGFCPGTESRTCTLTPGTLVSSGAREGERSAVIKFSVRYKA</sequence>
<accession>A0A607KFZ3</accession>
<feature type="chain" id="PRO_5030145452" evidence="1">
    <location>
        <begin position="32"/>
        <end position="175"/>
    </location>
</feature>
<protein>
    <submittedName>
        <fullName evidence="2">Fimbrial protein</fullName>
    </submittedName>
</protein>
<keyword evidence="1" id="KW-0732">Signal</keyword>
<evidence type="ECO:0000313" key="2">
    <source>
        <dbReference type="EMBL" id="HAC6868143.1"/>
    </source>
</evidence>
<dbReference type="EMBL" id="DAAMJC010000028">
    <property type="protein sequence ID" value="HAC6868143.1"/>
    <property type="molecule type" value="Genomic_DNA"/>
</dbReference>
<dbReference type="InterPro" id="IPR008966">
    <property type="entry name" value="Adhesion_dom_sf"/>
</dbReference>
<feature type="signal peptide" evidence="1">
    <location>
        <begin position="1"/>
        <end position="31"/>
    </location>
</feature>
<reference evidence="2" key="1">
    <citation type="journal article" date="2018" name="Genome Biol.">
        <title>SKESA: strategic k-mer extension for scrupulous assemblies.</title>
        <authorList>
            <person name="Souvorov A."/>
            <person name="Agarwala R."/>
            <person name="Lipman D.J."/>
        </authorList>
    </citation>
    <scope>NUCLEOTIDE SEQUENCE</scope>
    <source>
        <strain evidence="2">13-1023</strain>
    </source>
</reference>
<reference evidence="2" key="2">
    <citation type="submission" date="2018-07" db="EMBL/GenBank/DDBJ databases">
        <authorList>
            <consortium name="NCBI Pathogen Detection Project"/>
        </authorList>
    </citation>
    <scope>NUCLEOTIDE SEQUENCE</scope>
    <source>
        <strain evidence="2">13-1023</strain>
    </source>
</reference>
<dbReference type="SUPFAM" id="SSF49401">
    <property type="entry name" value="Bacterial adhesins"/>
    <property type="match status" value="1"/>
</dbReference>
<gene>
    <name evidence="2" type="ORF">G0D54_23915</name>
</gene>